<evidence type="ECO:0000313" key="4">
    <source>
        <dbReference type="Proteomes" id="UP000294614"/>
    </source>
</evidence>
<evidence type="ECO:0000256" key="2">
    <source>
        <dbReference type="SAM" id="MobiDB-lite"/>
    </source>
</evidence>
<dbReference type="SUPFAM" id="SSF48452">
    <property type="entry name" value="TPR-like"/>
    <property type="match status" value="1"/>
</dbReference>
<accession>A0A4R1KDJ6</accession>
<feature type="compositionally biased region" description="Acidic residues" evidence="2">
    <location>
        <begin position="623"/>
        <end position="637"/>
    </location>
</feature>
<name>A0A4R1KDJ6_9BACT</name>
<proteinExistence type="predicted"/>
<feature type="compositionally biased region" description="Acidic residues" evidence="2">
    <location>
        <begin position="433"/>
        <end position="457"/>
    </location>
</feature>
<dbReference type="OrthoDB" id="5471982at2"/>
<dbReference type="InterPro" id="IPR011990">
    <property type="entry name" value="TPR-like_helical_dom_sf"/>
</dbReference>
<dbReference type="PROSITE" id="PS50005">
    <property type="entry name" value="TPR"/>
    <property type="match status" value="1"/>
</dbReference>
<organism evidence="3 4">
    <name type="scientific">Seleniivibrio woodruffii</name>
    <dbReference type="NCBI Taxonomy" id="1078050"/>
    <lineage>
        <taxon>Bacteria</taxon>
        <taxon>Pseudomonadati</taxon>
        <taxon>Deferribacterota</taxon>
        <taxon>Deferribacteres</taxon>
        <taxon>Deferribacterales</taxon>
        <taxon>Geovibrionaceae</taxon>
        <taxon>Seleniivibrio</taxon>
    </lineage>
</organism>
<evidence type="ECO:0000313" key="3">
    <source>
        <dbReference type="EMBL" id="TCK62073.1"/>
    </source>
</evidence>
<dbReference type="EMBL" id="SMGG01000003">
    <property type="protein sequence ID" value="TCK62073.1"/>
    <property type="molecule type" value="Genomic_DNA"/>
</dbReference>
<feature type="region of interest" description="Disordered" evidence="2">
    <location>
        <begin position="618"/>
        <end position="640"/>
    </location>
</feature>
<dbReference type="RefSeq" id="WP_132871843.1">
    <property type="nucleotide sequence ID" value="NZ_SMGG01000003.1"/>
</dbReference>
<gene>
    <name evidence="3" type="ORF">C8D98_0583</name>
</gene>
<keyword evidence="1" id="KW-0802">TPR repeat</keyword>
<evidence type="ECO:0000256" key="1">
    <source>
        <dbReference type="PROSITE-ProRule" id="PRU00339"/>
    </source>
</evidence>
<dbReference type="AlphaFoldDB" id="A0A4R1KDJ6"/>
<dbReference type="InterPro" id="IPR019734">
    <property type="entry name" value="TPR_rpt"/>
</dbReference>
<dbReference type="SMART" id="SM00028">
    <property type="entry name" value="TPR"/>
    <property type="match status" value="3"/>
</dbReference>
<comment type="caution">
    <text evidence="3">The sequence shown here is derived from an EMBL/GenBank/DDBJ whole genome shotgun (WGS) entry which is preliminary data.</text>
</comment>
<dbReference type="Pfam" id="PF14559">
    <property type="entry name" value="TPR_19"/>
    <property type="match status" value="1"/>
</dbReference>
<reference evidence="3 4" key="1">
    <citation type="submission" date="2019-03" db="EMBL/GenBank/DDBJ databases">
        <title>Genomic Encyclopedia of Type Strains, Phase IV (KMG-IV): sequencing the most valuable type-strain genomes for metagenomic binning, comparative biology and taxonomic classification.</title>
        <authorList>
            <person name="Goeker M."/>
        </authorList>
    </citation>
    <scope>NUCLEOTIDE SEQUENCE [LARGE SCALE GENOMIC DNA]</scope>
    <source>
        <strain evidence="3 4">DSM 24984</strain>
    </source>
</reference>
<feature type="region of interest" description="Disordered" evidence="2">
    <location>
        <begin position="380"/>
        <end position="404"/>
    </location>
</feature>
<feature type="repeat" description="TPR" evidence="1">
    <location>
        <begin position="26"/>
        <end position="59"/>
    </location>
</feature>
<keyword evidence="4" id="KW-1185">Reference proteome</keyword>
<feature type="region of interest" description="Disordered" evidence="2">
    <location>
        <begin position="422"/>
        <end position="485"/>
    </location>
</feature>
<sequence length="671" mass="74488">MDDKTKAGLLGDIEYFSAKMEADHTSMLFLPLAKAYVELTRFDEAANVLMKGLDANPDIATAKTLLAQCYIGMGRVEEAKGLLTEIRVLDQNNYLAEKLLGKIYQSEGENKKAIVSYKNAYFTAPEDLELKETIEELLSESGMQFSDLRDERNLMEDEELLDTIGQELADEVRNELGASAERPDLSDMDVKDAVEDIIGQSPDFGADSLDRFTEDDSPAEAADEIEEEMLADADERVVPTESHESIAKVVQEQQNDYFSALDDMPEETAPSADIGDLAAELSADFGLEGLKSEAEVFAEDSTDESTHEAEWHAEQGEDEFLASAEDSIVVEQDVFDESGDVEEIAEEHLASIDDLFDFVPVTEDGQDMAPVVIAPAPVVEEEEAETAVSEEPEQVDEPEEIQPEEFESEALAEAMADILSEVSADEPEKMPETAEEEVQEIEDEPEPEIQETAEENEVPAAEEAAETDDIIEPEAEMPEDEPEPEADLAEEIYDEIITDERIDEALKDVLEQQPVEEETAEMPDEAATEEITDAVEVESADEIIAHRDFMRPVIEISEAEEHTRAETFADTAEDTGEIPADIIADEKELVSEIQQEIAKDVALEDELATLFALDAMEDRETASDTDEYMSIDADENAPSEKEIGYAHLDDETYEQVNRLENLLELIKNNSK</sequence>
<dbReference type="Proteomes" id="UP000294614">
    <property type="component" value="Unassembled WGS sequence"/>
</dbReference>
<dbReference type="Gene3D" id="1.25.40.10">
    <property type="entry name" value="Tetratricopeptide repeat domain"/>
    <property type="match status" value="1"/>
</dbReference>
<feature type="compositionally biased region" description="Acidic residues" evidence="2">
    <location>
        <begin position="463"/>
        <end position="485"/>
    </location>
</feature>
<feature type="region of interest" description="Disordered" evidence="2">
    <location>
        <begin position="557"/>
        <end position="577"/>
    </location>
</feature>
<protein>
    <submittedName>
        <fullName evidence="3">Tetratricopeptide repeat protein</fullName>
    </submittedName>
</protein>